<feature type="compositionally biased region" description="Pro residues" evidence="1">
    <location>
        <begin position="52"/>
        <end position="61"/>
    </location>
</feature>
<evidence type="ECO:0000313" key="3">
    <source>
        <dbReference type="Proteomes" id="UP000467700"/>
    </source>
</evidence>
<gene>
    <name evidence="2" type="ORF">AAE3_LOCUS6566</name>
</gene>
<organism evidence="2 3">
    <name type="scientific">Cyclocybe aegerita</name>
    <name type="common">Black poplar mushroom</name>
    <name type="synonym">Agrocybe aegerita</name>
    <dbReference type="NCBI Taxonomy" id="1973307"/>
    <lineage>
        <taxon>Eukaryota</taxon>
        <taxon>Fungi</taxon>
        <taxon>Dikarya</taxon>
        <taxon>Basidiomycota</taxon>
        <taxon>Agaricomycotina</taxon>
        <taxon>Agaricomycetes</taxon>
        <taxon>Agaricomycetidae</taxon>
        <taxon>Agaricales</taxon>
        <taxon>Agaricineae</taxon>
        <taxon>Bolbitiaceae</taxon>
        <taxon>Cyclocybe</taxon>
    </lineage>
</organism>
<dbReference type="Proteomes" id="UP000467700">
    <property type="component" value="Unassembled WGS sequence"/>
</dbReference>
<comment type="caution">
    <text evidence="2">The sequence shown here is derived from an EMBL/GenBank/DDBJ whole genome shotgun (WGS) entry which is preliminary data.</text>
</comment>
<dbReference type="AlphaFoldDB" id="A0A8S0WK42"/>
<name>A0A8S0WK42_CYCAE</name>
<sequence length="207" mass="22453">MAQLSGKRARSAATGGSASPPLTITFPDLTSTNSSKRTRLLKSSTTATQNPSYPPQKPPKMPGAVVGNATRIWELNVHWALYSQCGIWDPRSRGVDIWECIRDHDSTPGTQDPDPRRLLASERCILEIHCSKIVRASSSRAPHFPAAVLTPDEAPSHPPATLAANVMLLNAMHTPIVPNISHVNRPSDTCISISYRYLCATDVIPPS</sequence>
<protein>
    <submittedName>
        <fullName evidence="2">Uncharacterized protein</fullName>
    </submittedName>
</protein>
<keyword evidence="3" id="KW-1185">Reference proteome</keyword>
<feature type="compositionally biased region" description="Polar residues" evidence="1">
    <location>
        <begin position="28"/>
        <end position="50"/>
    </location>
</feature>
<proteinExistence type="predicted"/>
<evidence type="ECO:0000313" key="2">
    <source>
        <dbReference type="EMBL" id="CAA7264357.1"/>
    </source>
</evidence>
<accession>A0A8S0WK42</accession>
<dbReference type="EMBL" id="CACVBS010000044">
    <property type="protein sequence ID" value="CAA7264357.1"/>
    <property type="molecule type" value="Genomic_DNA"/>
</dbReference>
<feature type="region of interest" description="Disordered" evidence="1">
    <location>
        <begin position="1"/>
        <end position="64"/>
    </location>
</feature>
<reference evidence="2 3" key="1">
    <citation type="submission" date="2020-01" db="EMBL/GenBank/DDBJ databases">
        <authorList>
            <person name="Gupta K D."/>
        </authorList>
    </citation>
    <scope>NUCLEOTIDE SEQUENCE [LARGE SCALE GENOMIC DNA]</scope>
</reference>
<dbReference type="OrthoDB" id="2712987at2759"/>
<evidence type="ECO:0000256" key="1">
    <source>
        <dbReference type="SAM" id="MobiDB-lite"/>
    </source>
</evidence>